<evidence type="ECO:0000313" key="6">
    <source>
        <dbReference type="Proteomes" id="UP000235916"/>
    </source>
</evidence>
<protein>
    <submittedName>
        <fullName evidence="5">N-acetyltransferase</fullName>
    </submittedName>
</protein>
<name>A0A2N8KY77_9BURK</name>
<dbReference type="SUPFAM" id="SSF55729">
    <property type="entry name" value="Acyl-CoA N-acyltransferases (Nat)"/>
    <property type="match status" value="1"/>
</dbReference>
<dbReference type="AlphaFoldDB" id="A0A2N8KY77"/>
<evidence type="ECO:0000256" key="3">
    <source>
        <dbReference type="ARBA" id="ARBA00038502"/>
    </source>
</evidence>
<evidence type="ECO:0000259" key="4">
    <source>
        <dbReference type="PROSITE" id="PS51186"/>
    </source>
</evidence>
<gene>
    <name evidence="5" type="ORF">C1O66_13370</name>
</gene>
<keyword evidence="6" id="KW-1185">Reference proteome</keyword>
<feature type="domain" description="N-acetyltransferase" evidence="4">
    <location>
        <begin position="1"/>
        <end position="183"/>
    </location>
</feature>
<dbReference type="OrthoDB" id="9801656at2"/>
<comment type="caution">
    <text evidence="5">The sequence shown here is derived from an EMBL/GenBank/DDBJ whole genome shotgun (WGS) entry which is preliminary data.</text>
</comment>
<dbReference type="PROSITE" id="PS51186">
    <property type="entry name" value="GNAT"/>
    <property type="match status" value="1"/>
</dbReference>
<dbReference type="Pfam" id="PF13302">
    <property type="entry name" value="Acetyltransf_3"/>
    <property type="match status" value="1"/>
</dbReference>
<evidence type="ECO:0000313" key="5">
    <source>
        <dbReference type="EMBL" id="PND38415.1"/>
    </source>
</evidence>
<dbReference type="InterPro" id="IPR000182">
    <property type="entry name" value="GNAT_dom"/>
</dbReference>
<dbReference type="InterPro" id="IPR051531">
    <property type="entry name" value="N-acetyltransferase"/>
</dbReference>
<organism evidence="5 6">
    <name type="scientific">Kinneretia aquatilis</name>
    <dbReference type="NCBI Taxonomy" id="2070761"/>
    <lineage>
        <taxon>Bacteria</taxon>
        <taxon>Pseudomonadati</taxon>
        <taxon>Pseudomonadota</taxon>
        <taxon>Betaproteobacteria</taxon>
        <taxon>Burkholderiales</taxon>
        <taxon>Sphaerotilaceae</taxon>
        <taxon>Roseateles</taxon>
    </lineage>
</organism>
<evidence type="ECO:0000256" key="2">
    <source>
        <dbReference type="ARBA" id="ARBA00023315"/>
    </source>
</evidence>
<accession>A0A2N8KY77</accession>
<keyword evidence="1 5" id="KW-0808">Transferase</keyword>
<proteinExistence type="inferred from homology"/>
<dbReference type="Proteomes" id="UP000235916">
    <property type="component" value="Unassembled WGS sequence"/>
</dbReference>
<dbReference type="Gene3D" id="3.40.630.30">
    <property type="match status" value="1"/>
</dbReference>
<evidence type="ECO:0000256" key="1">
    <source>
        <dbReference type="ARBA" id="ARBA00022679"/>
    </source>
</evidence>
<dbReference type="PANTHER" id="PTHR43792">
    <property type="entry name" value="GNAT FAMILY, PUTATIVE (AFU_ORTHOLOGUE AFUA_3G00765)-RELATED-RELATED"/>
    <property type="match status" value="1"/>
</dbReference>
<sequence>MSTDDLSWHQLEDVDAAQLLAFELQHRAFFEARINARAPSYYRLEAVRASLDEARAQRLADQAYGFVLQLGGEIVGRINLTAVQRQHFNRAQLGYRIGEPWQGRGIASRAVAQLLQRARAELGLWRIEAVARAGNLGSVRVLERNGFTPYGRTAQSMCIQGEWHDQILFEWRSGEAPHLQPAPV</sequence>
<dbReference type="InterPro" id="IPR016181">
    <property type="entry name" value="Acyl_CoA_acyltransferase"/>
</dbReference>
<dbReference type="GO" id="GO:0008999">
    <property type="term" value="F:protein-N-terminal-alanine acetyltransferase activity"/>
    <property type="evidence" value="ECO:0007669"/>
    <property type="project" value="TreeGrafter"/>
</dbReference>
<reference evidence="5 6" key="1">
    <citation type="submission" date="2018-01" db="EMBL/GenBank/DDBJ databases">
        <title>Draft genome sequence of Paucibacter aquatile CR182 isolated from freshwater of the Nakdong River.</title>
        <authorList>
            <person name="Choi A."/>
            <person name="Chung E.J."/>
        </authorList>
    </citation>
    <scope>NUCLEOTIDE SEQUENCE [LARGE SCALE GENOMIC DNA]</scope>
    <source>
        <strain evidence="5 6">CR182</strain>
    </source>
</reference>
<dbReference type="EMBL" id="POSP01000003">
    <property type="protein sequence ID" value="PND38415.1"/>
    <property type="molecule type" value="Genomic_DNA"/>
</dbReference>
<dbReference type="PANTHER" id="PTHR43792:SF8">
    <property type="entry name" value="[RIBOSOMAL PROTEIN US5]-ALANINE N-ACETYLTRANSFERASE"/>
    <property type="match status" value="1"/>
</dbReference>
<dbReference type="GO" id="GO:0005737">
    <property type="term" value="C:cytoplasm"/>
    <property type="evidence" value="ECO:0007669"/>
    <property type="project" value="TreeGrafter"/>
</dbReference>
<dbReference type="RefSeq" id="WP_102768334.1">
    <property type="nucleotide sequence ID" value="NZ_POSP01000003.1"/>
</dbReference>
<keyword evidence="2" id="KW-0012">Acyltransferase</keyword>
<comment type="similarity">
    <text evidence="3">Belongs to the acetyltransferase family. RimJ subfamily.</text>
</comment>